<dbReference type="Proteomes" id="UP000307000">
    <property type="component" value="Chromosome"/>
</dbReference>
<dbReference type="Gene3D" id="3.30.1330.40">
    <property type="entry name" value="RutC-like"/>
    <property type="match status" value="1"/>
</dbReference>
<dbReference type="KEGG" id="gcr:GcLGCM259_1322"/>
<dbReference type="CDD" id="cd00448">
    <property type="entry name" value="YjgF_YER057c_UK114_family"/>
    <property type="match status" value="1"/>
</dbReference>
<sequence length="111" mass="11004">MGGQNSVDETGALIGDGEIAVQVSRALDNAETALAAAGAGLADVIQWNVLLIEGVEPRAAYGVIASRLAGAEPPLVTAAFVAGLGVPGALVELSAVAARLPSAQGHQVLEH</sequence>
<gene>
    <name evidence="1" type="ORF">GcLGCM259_1322</name>
</gene>
<dbReference type="AlphaFoldDB" id="A0A5B7WUT1"/>
<reference evidence="1 2" key="1">
    <citation type="submission" date="2018-12" db="EMBL/GenBank/DDBJ databases">
        <title>Complete Genome Sequence of Glutamicibacter creatinolyticus strain LGCM259,isolated from an abscess of a 12-year-old mare in Italy.</title>
        <authorList>
            <person name="Santos R.G."/>
            <person name="Silva A.L."/>
            <person name="Seyffert N."/>
            <person name="Castro T.L.P."/>
            <person name="Attili A.R."/>
            <person name="Rifici C."/>
            <person name="Mazzullo G."/>
            <person name="Brenig B."/>
            <person name="Venanzi F."/>
            <person name="Azevedo V."/>
        </authorList>
    </citation>
    <scope>NUCLEOTIDE SEQUENCE [LARGE SCALE GENOMIC DNA]</scope>
    <source>
        <strain evidence="1 2">LGCM 259</strain>
    </source>
</reference>
<evidence type="ECO:0000313" key="1">
    <source>
        <dbReference type="EMBL" id="QCY47055.1"/>
    </source>
</evidence>
<proteinExistence type="predicted"/>
<accession>A0A5B7WUT1</accession>
<protein>
    <submittedName>
        <fullName evidence="1">Endoribonuclease L-PSP</fullName>
    </submittedName>
</protein>
<dbReference type="InterPro" id="IPR006175">
    <property type="entry name" value="YjgF/YER057c/UK114"/>
</dbReference>
<dbReference type="Pfam" id="PF01042">
    <property type="entry name" value="Ribonuc_L-PSP"/>
    <property type="match status" value="1"/>
</dbReference>
<name>A0A5B7WUT1_9MICC</name>
<dbReference type="EMBL" id="CP034412">
    <property type="protein sequence ID" value="QCY47055.1"/>
    <property type="molecule type" value="Genomic_DNA"/>
</dbReference>
<dbReference type="InterPro" id="IPR035959">
    <property type="entry name" value="RutC-like_sf"/>
</dbReference>
<organism evidence="1 2">
    <name type="scientific">Glutamicibacter creatinolyticus</name>
    <dbReference type="NCBI Taxonomy" id="162496"/>
    <lineage>
        <taxon>Bacteria</taxon>
        <taxon>Bacillati</taxon>
        <taxon>Actinomycetota</taxon>
        <taxon>Actinomycetes</taxon>
        <taxon>Micrococcales</taxon>
        <taxon>Micrococcaceae</taxon>
        <taxon>Glutamicibacter</taxon>
    </lineage>
</organism>
<keyword evidence="2" id="KW-1185">Reference proteome</keyword>
<dbReference type="RefSeq" id="WP_246049817.1">
    <property type="nucleotide sequence ID" value="NZ_CP034412.1"/>
</dbReference>
<dbReference type="SUPFAM" id="SSF55298">
    <property type="entry name" value="YjgF-like"/>
    <property type="match status" value="1"/>
</dbReference>
<evidence type="ECO:0000313" key="2">
    <source>
        <dbReference type="Proteomes" id="UP000307000"/>
    </source>
</evidence>